<keyword evidence="2" id="KW-0479">Metal-binding</keyword>
<evidence type="ECO:0000313" key="8">
    <source>
        <dbReference type="Proteomes" id="UP000298337"/>
    </source>
</evidence>
<feature type="signal peptide" evidence="4">
    <location>
        <begin position="1"/>
        <end position="20"/>
    </location>
</feature>
<dbReference type="Gene3D" id="3.40.570.10">
    <property type="entry name" value="Extracellular Endonuclease, subunit A"/>
    <property type="match status" value="1"/>
</dbReference>
<feature type="chain" id="PRO_5021408623" evidence="4">
    <location>
        <begin position="21"/>
        <end position="497"/>
    </location>
</feature>
<keyword evidence="4" id="KW-0732">Signal</keyword>
<evidence type="ECO:0000259" key="5">
    <source>
        <dbReference type="SMART" id="SM00477"/>
    </source>
</evidence>
<organism evidence="7 8">
    <name type="scientific">Hymenobacter fodinae</name>
    <dbReference type="NCBI Taxonomy" id="2510796"/>
    <lineage>
        <taxon>Bacteria</taxon>
        <taxon>Pseudomonadati</taxon>
        <taxon>Bacteroidota</taxon>
        <taxon>Cytophagia</taxon>
        <taxon>Cytophagales</taxon>
        <taxon>Hymenobacteraceae</taxon>
        <taxon>Hymenobacter</taxon>
    </lineage>
</organism>
<feature type="domain" description="ENPP1-3/EXOG-like endonuclease/phosphodiesterase" evidence="5">
    <location>
        <begin position="272"/>
        <end position="482"/>
    </location>
</feature>
<dbReference type="InterPro" id="IPR044925">
    <property type="entry name" value="His-Me_finger_sf"/>
</dbReference>
<dbReference type="GO" id="GO:0004519">
    <property type="term" value="F:endonuclease activity"/>
    <property type="evidence" value="ECO:0007669"/>
    <property type="project" value="UniProtKB-KW"/>
</dbReference>
<feature type="region of interest" description="Disordered" evidence="3">
    <location>
        <begin position="215"/>
        <end position="238"/>
    </location>
</feature>
<dbReference type="GO" id="GO:0046872">
    <property type="term" value="F:metal ion binding"/>
    <property type="evidence" value="ECO:0007669"/>
    <property type="project" value="UniProtKB-KW"/>
</dbReference>
<proteinExistence type="predicted"/>
<sequence length="497" mass="52926">MRRISPVVLSGLLLSLTSLGCSQNSPETTRQPTSDLSGPPAIPVQSAGTAAQSPGRFPETFETAQKGAYATGDENLASGSWHFEDALIGSSDQDHKNGQQAARLRDQGRLRMNFDAPRGVQVIKVTSAAYGTDPASTWELWGSIDGGRTYRRIGQPVKAQGPRLVVTTFQGGAAGPLRLEIRKTDGGKGRLNIDDITLTGANGANVAGGSVVGAPSTTAPASSPAPTSSSLPPATTARASAVVSGRDDNMALGNPSGATPDVNNPSNYLLVKPQYVVGYNAQRGTPTWVSWHLNRAWMGSAPRQDDFRPDPALPRQFYQVTPRSYSGSGFDRGHNCPSADRSTDLDDNSATFLMTNMIPQAGNNNQRTWSGLEEWTRNQVKQGQEVYVLMGSYGKGGTGQNGRVTTIDQGRVTVPARVWKVLVILPEGSNDLQRIASGQARILAVDTPNDQSVSPEWSQYRVSVDAIEAATGLDLLSKLPLPMQDKLEAQVDTGSVR</sequence>
<protein>
    <submittedName>
        <fullName evidence="7">DNA/RNA non-specific endonuclease</fullName>
    </submittedName>
</protein>
<feature type="compositionally biased region" description="Polar residues" evidence="3">
    <location>
        <begin position="23"/>
        <end position="36"/>
    </location>
</feature>
<dbReference type="InterPro" id="IPR020821">
    <property type="entry name" value="ENPP1-3/EXOG-like_nuc-like"/>
</dbReference>
<evidence type="ECO:0000256" key="1">
    <source>
        <dbReference type="PIRSR" id="PIRSR640255-1"/>
    </source>
</evidence>
<dbReference type="InterPro" id="IPR001604">
    <property type="entry name" value="Endo_G_ENPP1-like_dom"/>
</dbReference>
<dbReference type="EMBL" id="SRLA01000006">
    <property type="protein sequence ID" value="TGE04086.1"/>
    <property type="molecule type" value="Genomic_DNA"/>
</dbReference>
<dbReference type="Pfam" id="PF01223">
    <property type="entry name" value="Endonuclease_NS"/>
    <property type="match status" value="1"/>
</dbReference>
<reference evidence="7 8" key="1">
    <citation type="submission" date="2019-04" db="EMBL/GenBank/DDBJ databases">
        <authorList>
            <person name="Feng G."/>
            <person name="Zhang J."/>
            <person name="Zhu H."/>
        </authorList>
    </citation>
    <scope>NUCLEOTIDE SEQUENCE [LARGE SCALE GENOMIC DNA]</scope>
    <source>
        <strain evidence="7 8">92R-1</strain>
    </source>
</reference>
<evidence type="ECO:0000256" key="3">
    <source>
        <dbReference type="SAM" id="MobiDB-lite"/>
    </source>
</evidence>
<evidence type="ECO:0000256" key="4">
    <source>
        <dbReference type="SAM" id="SignalP"/>
    </source>
</evidence>
<dbReference type="Proteomes" id="UP000298337">
    <property type="component" value="Unassembled WGS sequence"/>
</dbReference>
<dbReference type="SMART" id="SM00477">
    <property type="entry name" value="NUC"/>
    <property type="match status" value="1"/>
</dbReference>
<feature type="domain" description="DNA/RNA non-specific endonuclease/pyrophosphatase/phosphodiesterase" evidence="6">
    <location>
        <begin position="271"/>
        <end position="482"/>
    </location>
</feature>
<name>A0A4Z0P0M0_9BACT</name>
<feature type="active site" description="Proton acceptor" evidence="1">
    <location>
        <position position="334"/>
    </location>
</feature>
<accession>A0A4Z0P0M0</accession>
<dbReference type="PANTHER" id="PTHR13966">
    <property type="entry name" value="ENDONUCLEASE RELATED"/>
    <property type="match status" value="1"/>
</dbReference>
<feature type="region of interest" description="Disordered" evidence="3">
    <location>
        <begin position="20"/>
        <end position="57"/>
    </location>
</feature>
<dbReference type="SMART" id="SM00892">
    <property type="entry name" value="Endonuclease_NS"/>
    <property type="match status" value="1"/>
</dbReference>
<dbReference type="CDD" id="cd00091">
    <property type="entry name" value="NUC"/>
    <property type="match status" value="1"/>
</dbReference>
<dbReference type="SUPFAM" id="SSF54060">
    <property type="entry name" value="His-Me finger endonucleases"/>
    <property type="match status" value="1"/>
</dbReference>
<feature type="binding site" evidence="2">
    <location>
        <position position="365"/>
    </location>
    <ligand>
        <name>Mg(2+)</name>
        <dbReference type="ChEBI" id="CHEBI:18420"/>
        <note>catalytic</note>
    </ligand>
</feature>
<dbReference type="GO" id="GO:0003676">
    <property type="term" value="F:nucleic acid binding"/>
    <property type="evidence" value="ECO:0007669"/>
    <property type="project" value="InterPro"/>
</dbReference>
<dbReference type="AlphaFoldDB" id="A0A4Z0P0M0"/>
<dbReference type="OrthoDB" id="9811262at2"/>
<keyword evidence="8" id="KW-1185">Reference proteome</keyword>
<evidence type="ECO:0000256" key="2">
    <source>
        <dbReference type="PIRSR" id="PIRSR640255-2"/>
    </source>
</evidence>
<dbReference type="InterPro" id="IPR040255">
    <property type="entry name" value="Non-specific_endonuclease"/>
</dbReference>
<keyword evidence="7" id="KW-0540">Nuclease</keyword>
<dbReference type="PROSITE" id="PS51257">
    <property type="entry name" value="PROKAR_LIPOPROTEIN"/>
    <property type="match status" value="1"/>
</dbReference>
<dbReference type="InterPro" id="IPR044929">
    <property type="entry name" value="DNA/RNA_non-sp_Endonuclease_sf"/>
</dbReference>
<gene>
    <name evidence="7" type="ORF">EU556_22715</name>
</gene>
<comment type="caution">
    <text evidence="7">The sequence shown here is derived from an EMBL/GenBank/DDBJ whole genome shotgun (WGS) entry which is preliminary data.</text>
</comment>
<dbReference type="RefSeq" id="WP_135436528.1">
    <property type="nucleotide sequence ID" value="NZ_SRLA01000006.1"/>
</dbReference>
<evidence type="ECO:0000259" key="6">
    <source>
        <dbReference type="SMART" id="SM00892"/>
    </source>
</evidence>
<keyword evidence="7" id="KW-0255">Endonuclease</keyword>
<dbReference type="PANTHER" id="PTHR13966:SF5">
    <property type="entry name" value="ENDONUCLEASE G, MITOCHONDRIAL"/>
    <property type="match status" value="1"/>
</dbReference>
<keyword evidence="7" id="KW-0378">Hydrolase</keyword>
<dbReference type="GO" id="GO:0016787">
    <property type="term" value="F:hydrolase activity"/>
    <property type="evidence" value="ECO:0007669"/>
    <property type="project" value="InterPro"/>
</dbReference>
<evidence type="ECO:0000313" key="7">
    <source>
        <dbReference type="EMBL" id="TGE04086.1"/>
    </source>
</evidence>